<gene>
    <name evidence="2" type="ORF">GCM10022222_31190</name>
</gene>
<feature type="region of interest" description="Disordered" evidence="1">
    <location>
        <begin position="47"/>
        <end position="83"/>
    </location>
</feature>
<dbReference type="Proteomes" id="UP001500689">
    <property type="component" value="Unassembled WGS sequence"/>
</dbReference>
<evidence type="ECO:0000313" key="2">
    <source>
        <dbReference type="EMBL" id="GAA3545285.1"/>
    </source>
</evidence>
<comment type="caution">
    <text evidence="2">The sequence shown here is derived from an EMBL/GenBank/DDBJ whole genome shotgun (WGS) entry which is preliminary data.</text>
</comment>
<sequence length="83" mass="8740">MVVVVSAGSVPADADRNPLGLAEPRLADYNPLGNELELLQVYYGAPGEHPLLPGNHATEEEEGCRRDRSARGGRTPAATTNAS</sequence>
<accession>A0ABP6W3N4</accession>
<protein>
    <submittedName>
        <fullName evidence="2">Uncharacterized protein</fullName>
    </submittedName>
</protein>
<organism evidence="2 3">
    <name type="scientific">Amycolatopsis ultiminotia</name>
    <dbReference type="NCBI Taxonomy" id="543629"/>
    <lineage>
        <taxon>Bacteria</taxon>
        <taxon>Bacillati</taxon>
        <taxon>Actinomycetota</taxon>
        <taxon>Actinomycetes</taxon>
        <taxon>Pseudonocardiales</taxon>
        <taxon>Pseudonocardiaceae</taxon>
        <taxon>Amycolatopsis</taxon>
    </lineage>
</organism>
<dbReference type="EMBL" id="BAAAZN010000005">
    <property type="protein sequence ID" value="GAA3545285.1"/>
    <property type="molecule type" value="Genomic_DNA"/>
</dbReference>
<proteinExistence type="predicted"/>
<evidence type="ECO:0000313" key="3">
    <source>
        <dbReference type="Proteomes" id="UP001500689"/>
    </source>
</evidence>
<evidence type="ECO:0000256" key="1">
    <source>
        <dbReference type="SAM" id="MobiDB-lite"/>
    </source>
</evidence>
<reference evidence="3" key="1">
    <citation type="journal article" date="2019" name="Int. J. Syst. Evol. Microbiol.">
        <title>The Global Catalogue of Microorganisms (GCM) 10K type strain sequencing project: providing services to taxonomists for standard genome sequencing and annotation.</title>
        <authorList>
            <consortium name="The Broad Institute Genomics Platform"/>
            <consortium name="The Broad Institute Genome Sequencing Center for Infectious Disease"/>
            <person name="Wu L."/>
            <person name="Ma J."/>
        </authorList>
    </citation>
    <scope>NUCLEOTIDE SEQUENCE [LARGE SCALE GENOMIC DNA]</scope>
    <source>
        <strain evidence="3">JCM 16898</strain>
    </source>
</reference>
<keyword evidence="3" id="KW-1185">Reference proteome</keyword>
<name>A0ABP6W3N4_9PSEU</name>